<evidence type="ECO:0000313" key="2">
    <source>
        <dbReference type="EMBL" id="RCV27367.1"/>
    </source>
</evidence>
<reference evidence="2" key="1">
    <citation type="journal article" date="2012" name="Nat. Biotechnol.">
        <title>Reference genome sequence of the model plant Setaria.</title>
        <authorList>
            <person name="Bennetzen J.L."/>
            <person name="Schmutz J."/>
            <person name="Wang H."/>
            <person name="Percifield R."/>
            <person name="Hawkins J."/>
            <person name="Pontaroli A.C."/>
            <person name="Estep M."/>
            <person name="Feng L."/>
            <person name="Vaughn J.N."/>
            <person name="Grimwood J."/>
            <person name="Jenkins J."/>
            <person name="Barry K."/>
            <person name="Lindquist E."/>
            <person name="Hellsten U."/>
            <person name="Deshpande S."/>
            <person name="Wang X."/>
            <person name="Wu X."/>
            <person name="Mitros T."/>
            <person name="Triplett J."/>
            <person name="Yang X."/>
            <person name="Ye C.Y."/>
            <person name="Mauro-Herrera M."/>
            <person name="Wang L."/>
            <person name="Li P."/>
            <person name="Sharma M."/>
            <person name="Sharma R."/>
            <person name="Ronald P.C."/>
            <person name="Panaud O."/>
            <person name="Kellogg E.A."/>
            <person name="Brutnell T.P."/>
            <person name="Doust A.N."/>
            <person name="Tuskan G.A."/>
            <person name="Rokhsar D."/>
            <person name="Devos K.M."/>
        </authorList>
    </citation>
    <scope>NUCLEOTIDE SEQUENCE [LARGE SCALE GENOMIC DNA]</scope>
    <source>
        <strain evidence="2">Yugu1</strain>
    </source>
</reference>
<dbReference type="AlphaFoldDB" id="A0A368RAY7"/>
<protein>
    <submittedName>
        <fullName evidence="2">Uncharacterized protein</fullName>
    </submittedName>
</protein>
<accession>A0A368RAY7</accession>
<dbReference type="EMBL" id="CM003532">
    <property type="protein sequence ID" value="RCV27367.1"/>
    <property type="molecule type" value="Genomic_DNA"/>
</dbReference>
<reference evidence="2" key="2">
    <citation type="submission" date="2015-07" db="EMBL/GenBank/DDBJ databases">
        <authorList>
            <person name="Noorani M."/>
        </authorList>
    </citation>
    <scope>NUCLEOTIDE SEQUENCE</scope>
    <source>
        <strain evidence="2">Yugu1</strain>
    </source>
</reference>
<proteinExistence type="predicted"/>
<evidence type="ECO:0000256" key="1">
    <source>
        <dbReference type="SAM" id="MobiDB-lite"/>
    </source>
</evidence>
<organism evidence="2">
    <name type="scientific">Setaria italica</name>
    <name type="common">Foxtail millet</name>
    <name type="synonym">Panicum italicum</name>
    <dbReference type="NCBI Taxonomy" id="4555"/>
    <lineage>
        <taxon>Eukaryota</taxon>
        <taxon>Viridiplantae</taxon>
        <taxon>Streptophyta</taxon>
        <taxon>Embryophyta</taxon>
        <taxon>Tracheophyta</taxon>
        <taxon>Spermatophyta</taxon>
        <taxon>Magnoliopsida</taxon>
        <taxon>Liliopsida</taxon>
        <taxon>Poales</taxon>
        <taxon>Poaceae</taxon>
        <taxon>PACMAD clade</taxon>
        <taxon>Panicoideae</taxon>
        <taxon>Panicodae</taxon>
        <taxon>Paniceae</taxon>
        <taxon>Cenchrinae</taxon>
        <taxon>Setaria</taxon>
    </lineage>
</organism>
<feature type="region of interest" description="Disordered" evidence="1">
    <location>
        <begin position="197"/>
        <end position="236"/>
    </location>
</feature>
<name>A0A368RAY7_SETIT</name>
<sequence length="236" mass="25858">MHDDTNLHDFSKYLFIPETGWAMNNSKSSLYNSECKENQFPPLIGKIKDAAQISSQQQNQSFLLLTAARSSSKNQFHLSSRRSLWASGAGSLGGGSAGLRAVHGRASASAGLRSYQLCRAAPPPHQPVRGFASCAGPSRRIRWCVGVRAVWGPSTRAGGSVRDRRARRRRWQLDRRMGRRRDWGLVLQNGRHRRCAEKGDGCVPVMRTGAKTPRRRGRSGSCSPRPDEGSAGSSSG</sequence>
<gene>
    <name evidence="2" type="ORF">SETIT_5G319400v2</name>
</gene>